<dbReference type="PANTHER" id="PTHR47926:SF434">
    <property type="entry name" value="PENTATRICOPEPTIDE REPEAT SUPERFAMILY PROTEIN"/>
    <property type="match status" value="1"/>
</dbReference>
<dbReference type="AlphaFoldDB" id="A0AAU9L8Y4"/>
<evidence type="ECO:0000313" key="3">
    <source>
        <dbReference type="EMBL" id="CAH1412298.1"/>
    </source>
</evidence>
<dbReference type="GO" id="GO:0009451">
    <property type="term" value="P:RNA modification"/>
    <property type="evidence" value="ECO:0007669"/>
    <property type="project" value="InterPro"/>
</dbReference>
<evidence type="ECO:0000313" key="4">
    <source>
        <dbReference type="Proteomes" id="UP001157418"/>
    </source>
</evidence>
<sequence>MCTNRYVQQDSGYSEEALDLYYEMQDSGVKMEHFTFSMIVRVCTRLASLEHAKQAHTGLICHGFGLDIVANTALVDFHSKWGRIDDARKVFDKMPHKNFISWNALIIGYGNKGRGIEALE</sequence>
<dbReference type="Gene3D" id="1.25.40.10">
    <property type="entry name" value="Tetratricopeptide repeat domain"/>
    <property type="match status" value="1"/>
</dbReference>
<proteinExistence type="predicted"/>
<dbReference type="EMBL" id="CAKMRJ010000001">
    <property type="protein sequence ID" value="CAH1412298.1"/>
    <property type="molecule type" value="Genomic_DNA"/>
</dbReference>
<accession>A0AAU9L8Y4</accession>
<dbReference type="Proteomes" id="UP001157418">
    <property type="component" value="Unassembled WGS sequence"/>
</dbReference>
<dbReference type="GO" id="GO:0003723">
    <property type="term" value="F:RNA binding"/>
    <property type="evidence" value="ECO:0007669"/>
    <property type="project" value="InterPro"/>
</dbReference>
<evidence type="ECO:0000256" key="2">
    <source>
        <dbReference type="PROSITE-ProRule" id="PRU00708"/>
    </source>
</evidence>
<gene>
    <name evidence="3" type="ORF">LVIROSA_LOCUS322</name>
</gene>
<protein>
    <recommendedName>
        <fullName evidence="5">Pentatricopeptide repeat-containing protein</fullName>
    </recommendedName>
</protein>
<dbReference type="PROSITE" id="PS51375">
    <property type="entry name" value="PPR"/>
    <property type="match status" value="1"/>
</dbReference>
<name>A0AAU9L8Y4_9ASTR</name>
<evidence type="ECO:0000256" key="1">
    <source>
        <dbReference type="ARBA" id="ARBA00022737"/>
    </source>
</evidence>
<evidence type="ECO:0008006" key="5">
    <source>
        <dbReference type="Google" id="ProtNLM"/>
    </source>
</evidence>
<dbReference type="InterPro" id="IPR046960">
    <property type="entry name" value="PPR_At4g14850-like_plant"/>
</dbReference>
<dbReference type="InterPro" id="IPR002885">
    <property type="entry name" value="PPR_rpt"/>
</dbReference>
<dbReference type="NCBIfam" id="TIGR00756">
    <property type="entry name" value="PPR"/>
    <property type="match status" value="1"/>
</dbReference>
<feature type="repeat" description="PPR" evidence="2">
    <location>
        <begin position="67"/>
        <end position="101"/>
    </location>
</feature>
<organism evidence="3 4">
    <name type="scientific">Lactuca virosa</name>
    <dbReference type="NCBI Taxonomy" id="75947"/>
    <lineage>
        <taxon>Eukaryota</taxon>
        <taxon>Viridiplantae</taxon>
        <taxon>Streptophyta</taxon>
        <taxon>Embryophyta</taxon>
        <taxon>Tracheophyta</taxon>
        <taxon>Spermatophyta</taxon>
        <taxon>Magnoliopsida</taxon>
        <taxon>eudicotyledons</taxon>
        <taxon>Gunneridae</taxon>
        <taxon>Pentapetalae</taxon>
        <taxon>asterids</taxon>
        <taxon>campanulids</taxon>
        <taxon>Asterales</taxon>
        <taxon>Asteraceae</taxon>
        <taxon>Cichorioideae</taxon>
        <taxon>Cichorieae</taxon>
        <taxon>Lactucinae</taxon>
        <taxon>Lactuca</taxon>
    </lineage>
</organism>
<comment type="caution">
    <text evidence="3">The sequence shown here is derived from an EMBL/GenBank/DDBJ whole genome shotgun (WGS) entry which is preliminary data.</text>
</comment>
<dbReference type="Pfam" id="PF01535">
    <property type="entry name" value="PPR"/>
    <property type="match status" value="3"/>
</dbReference>
<keyword evidence="1" id="KW-0677">Repeat</keyword>
<dbReference type="InterPro" id="IPR011990">
    <property type="entry name" value="TPR-like_helical_dom_sf"/>
</dbReference>
<dbReference type="PANTHER" id="PTHR47926">
    <property type="entry name" value="PENTATRICOPEPTIDE REPEAT-CONTAINING PROTEIN"/>
    <property type="match status" value="1"/>
</dbReference>
<keyword evidence="4" id="KW-1185">Reference proteome</keyword>
<reference evidence="3 4" key="1">
    <citation type="submission" date="2022-01" db="EMBL/GenBank/DDBJ databases">
        <authorList>
            <person name="Xiong W."/>
            <person name="Schranz E."/>
        </authorList>
    </citation>
    <scope>NUCLEOTIDE SEQUENCE [LARGE SCALE GENOMIC DNA]</scope>
</reference>